<dbReference type="CDD" id="cd16413">
    <property type="entry name" value="DGQHR_domain"/>
    <property type="match status" value="1"/>
</dbReference>
<name>A0A1I2H341_9BURK</name>
<dbReference type="InterPro" id="IPR017642">
    <property type="entry name" value="DNA_S_mod_DndB"/>
</dbReference>
<evidence type="ECO:0000313" key="1">
    <source>
        <dbReference type="EMBL" id="SFF24555.1"/>
    </source>
</evidence>
<dbReference type="InterPro" id="IPR017601">
    <property type="entry name" value="DGQHR-contain_dom"/>
</dbReference>
<sequence length="390" mass="42596">MATNQVSPAKGSGSKPRTTSLTLNALRFRQGDAKVYSFVLPGDRIAQIADMSRVKREGQDNNLVGFQRAEIQTHVRQIAEYLDKGPGLFPNAVILAIAPSVTFQAKRGPKGDQVTVEGVEAGRLTLPIRPDGQKVAWIVDGQQRSLALSKSQNGQLLVPVVAFESASIETHREQFILVNRARPLKQRLIDELLPTTDDSLLPRDLAANKIPSELCNLLNQRPKSPFYGRISRTSLKPDRADVFVDSAIVRMIRDRLNGTSGALLHLKVSGSGGADLAEMYRLLSAYWSAVAATFPQAWVLSPDKSKLTSAVGITVMGVMMDRICARVGFSHKNAQAVYASELKKIANECAWTSGSWRGIDMPWNALEMTSKSSNRIIQALSAAYVKASEP</sequence>
<dbReference type="NCBIfam" id="NF041060">
    <property type="entry name" value="DpdB"/>
    <property type="match status" value="1"/>
</dbReference>
<protein>
    <submittedName>
        <fullName evidence="1">DGQHR domain-containing protein</fullName>
    </submittedName>
</protein>
<proteinExistence type="predicted"/>
<dbReference type="NCBIfam" id="TIGR03187">
    <property type="entry name" value="DGQHR"/>
    <property type="match status" value="1"/>
</dbReference>
<dbReference type="EMBL" id="FONX01000019">
    <property type="protein sequence ID" value="SFF24555.1"/>
    <property type="molecule type" value="Genomic_DNA"/>
</dbReference>
<dbReference type="STRING" id="1177982.SAMN04489711_11945"/>
<accession>A0A1I2H341</accession>
<evidence type="ECO:0000313" key="2">
    <source>
        <dbReference type="Proteomes" id="UP000199119"/>
    </source>
</evidence>
<dbReference type="RefSeq" id="WP_092941567.1">
    <property type="nucleotide sequence ID" value="NZ_FONX01000019.1"/>
</dbReference>
<dbReference type="Proteomes" id="UP000199119">
    <property type="component" value="Unassembled WGS sequence"/>
</dbReference>
<dbReference type="AlphaFoldDB" id="A0A1I2H341"/>
<gene>
    <name evidence="1" type="ORF">SAMN04489711_11945</name>
</gene>
<dbReference type="Pfam" id="PF14072">
    <property type="entry name" value="DndB"/>
    <property type="match status" value="1"/>
</dbReference>
<dbReference type="OrthoDB" id="6774424at2"/>
<organism evidence="1 2">
    <name type="scientific">Paracidovorax wautersii</name>
    <dbReference type="NCBI Taxonomy" id="1177982"/>
    <lineage>
        <taxon>Bacteria</taxon>
        <taxon>Pseudomonadati</taxon>
        <taxon>Pseudomonadota</taxon>
        <taxon>Betaproteobacteria</taxon>
        <taxon>Burkholderiales</taxon>
        <taxon>Comamonadaceae</taxon>
        <taxon>Paracidovorax</taxon>
    </lineage>
</organism>
<reference evidence="2" key="1">
    <citation type="submission" date="2016-10" db="EMBL/GenBank/DDBJ databases">
        <authorList>
            <person name="Varghese N."/>
            <person name="Submissions S."/>
        </authorList>
    </citation>
    <scope>NUCLEOTIDE SEQUENCE [LARGE SCALE GENOMIC DNA]</scope>
    <source>
        <strain evidence="2">DSM 27981</strain>
    </source>
</reference>
<keyword evidence="2" id="KW-1185">Reference proteome</keyword>